<reference evidence="1" key="1">
    <citation type="submission" date="2020-05" db="EMBL/GenBank/DDBJ databases">
        <authorList>
            <person name="Chiriac C."/>
            <person name="Salcher M."/>
            <person name="Ghai R."/>
            <person name="Kavagutti S V."/>
        </authorList>
    </citation>
    <scope>NUCLEOTIDE SEQUENCE</scope>
</reference>
<dbReference type="AlphaFoldDB" id="A0A6J6WU71"/>
<gene>
    <name evidence="1" type="ORF">UFOPK3001_00023</name>
    <name evidence="2" type="ORF">UFOPK3954_00210</name>
</gene>
<dbReference type="InterPro" id="IPR036514">
    <property type="entry name" value="SGNH_hydro_sf"/>
</dbReference>
<accession>A0A6J6WU71</accession>
<name>A0A6J6WU71_9ZZZZ</name>
<dbReference type="EMBL" id="CAFAAJ010000001">
    <property type="protein sequence ID" value="CAB4788400.1"/>
    <property type="molecule type" value="Genomic_DNA"/>
</dbReference>
<dbReference type="EMBL" id="CAFBON010000011">
    <property type="protein sequence ID" value="CAB4975452.1"/>
    <property type="molecule type" value="Genomic_DNA"/>
</dbReference>
<dbReference type="PROSITE" id="PS51318">
    <property type="entry name" value="TAT"/>
    <property type="match status" value="1"/>
</dbReference>
<dbReference type="SUPFAM" id="SSF52266">
    <property type="entry name" value="SGNH hydrolase"/>
    <property type="match status" value="1"/>
</dbReference>
<organism evidence="1">
    <name type="scientific">freshwater metagenome</name>
    <dbReference type="NCBI Taxonomy" id="449393"/>
    <lineage>
        <taxon>unclassified sequences</taxon>
        <taxon>metagenomes</taxon>
        <taxon>ecological metagenomes</taxon>
    </lineage>
</organism>
<evidence type="ECO:0000313" key="2">
    <source>
        <dbReference type="EMBL" id="CAB4975452.1"/>
    </source>
</evidence>
<dbReference type="Gene3D" id="3.40.50.1110">
    <property type="entry name" value="SGNH hydrolase"/>
    <property type="match status" value="1"/>
</dbReference>
<evidence type="ECO:0000313" key="1">
    <source>
        <dbReference type="EMBL" id="CAB4788400.1"/>
    </source>
</evidence>
<proteinExistence type="predicted"/>
<sequence>MFSRRTLLLGIAGLSATAVSGGLAPAANALTAKSGRRKNIQPWLLTVRRPRFLVTDLTQRAHGSVLFLGDSTSAKLCPRLAKRLESSGVGPFCVDINLGRLIARNRSYSPSAITSVRQARQAGFDAQSYVIALGFSDIVNNMQDPRFAKDPVATAVAIIEPLLTEIGADRTVGILNLHGATKFTGSRALLFNEGLAQVAAAWPNVRVIDWAGVARSHRAWHMPDGIHYRWRGIPARHQFIATTIRNLAQQHGANPPAPTSLPDTPA</sequence>
<protein>
    <submittedName>
        <fullName evidence="1">Unannotated protein</fullName>
    </submittedName>
</protein>
<dbReference type="InterPro" id="IPR006311">
    <property type="entry name" value="TAT_signal"/>
</dbReference>